<dbReference type="InterPro" id="IPR023076">
    <property type="entry name" value="HMG_CoA_Rdtase_CS"/>
</dbReference>
<dbReference type="PANTHER" id="PTHR10572:SF24">
    <property type="entry name" value="3-HYDROXY-3-METHYLGLUTARYL-COENZYME A REDUCTASE"/>
    <property type="match status" value="1"/>
</dbReference>
<dbReference type="PROSITE" id="PS01192">
    <property type="entry name" value="HMG_COA_REDUCTASE_3"/>
    <property type="match status" value="1"/>
</dbReference>
<reference evidence="4 5" key="1">
    <citation type="journal article" date="2015" name="Genome Announc.">
        <title>Expanding the biotechnology potential of lactobacilli through comparative genomics of 213 strains and associated genera.</title>
        <authorList>
            <person name="Sun Z."/>
            <person name="Harris H.M."/>
            <person name="McCann A."/>
            <person name="Guo C."/>
            <person name="Argimon S."/>
            <person name="Zhang W."/>
            <person name="Yang X."/>
            <person name="Jeffery I.B."/>
            <person name="Cooney J.C."/>
            <person name="Kagawa T.F."/>
            <person name="Liu W."/>
            <person name="Song Y."/>
            <person name="Salvetti E."/>
            <person name="Wrobel A."/>
            <person name="Rasinkangas P."/>
            <person name="Parkhill J."/>
            <person name="Rea M.C."/>
            <person name="O'Sullivan O."/>
            <person name="Ritari J."/>
            <person name="Douillard F.P."/>
            <person name="Paul Ross R."/>
            <person name="Yang R."/>
            <person name="Briner A.E."/>
            <person name="Felis G.E."/>
            <person name="de Vos W.M."/>
            <person name="Barrangou R."/>
            <person name="Klaenhammer T.R."/>
            <person name="Caufield P.W."/>
            <person name="Cui Y."/>
            <person name="Zhang H."/>
            <person name="O'Toole P.W."/>
        </authorList>
    </citation>
    <scope>NUCLEOTIDE SEQUENCE [LARGE SCALE GENOMIC DNA]</scope>
    <source>
        <strain evidence="4 5">DSM 20019</strain>
    </source>
</reference>
<dbReference type="GO" id="GO:0015936">
    <property type="term" value="P:coenzyme A metabolic process"/>
    <property type="evidence" value="ECO:0007669"/>
    <property type="project" value="InterPro"/>
</dbReference>
<dbReference type="AlphaFoldDB" id="A0AAJ0LEA6"/>
<comment type="similarity">
    <text evidence="1 3">Belongs to the HMG-CoA reductase family.</text>
</comment>
<dbReference type="Gene3D" id="1.10.8.660">
    <property type="match status" value="1"/>
</dbReference>
<comment type="caution">
    <text evidence="4">The sequence shown here is derived from an EMBL/GenBank/DDBJ whole genome shotgun (WGS) entry which is preliminary data.</text>
</comment>
<gene>
    <name evidence="4" type="ORF">FC08_GL001136</name>
</gene>
<keyword evidence="2 3" id="KW-0560">Oxidoreductase</keyword>
<proteinExistence type="inferred from homology"/>
<dbReference type="SUPFAM" id="SSF56542">
    <property type="entry name" value="Substrate-binding domain of HMG-CoA reductase"/>
    <property type="match status" value="1"/>
</dbReference>
<comment type="pathway">
    <text evidence="3">Metabolic intermediate metabolism; (R)-mevalonate degradation; (S)-3-hydroxy-3-methylglutaryl-CoA from (R)-mevalonate: step 1/1.</text>
</comment>
<protein>
    <recommendedName>
        <fullName evidence="3">3-hydroxy-3-methylglutaryl coenzyme A reductase</fullName>
        <shortName evidence="3">HMG-CoA reductase</shortName>
        <ecNumber evidence="3">1.1.1.88</ecNumber>
    </recommendedName>
</protein>
<dbReference type="InterPro" id="IPR002202">
    <property type="entry name" value="HMG_CoA_Rdtase"/>
</dbReference>
<dbReference type="EMBL" id="AZDL01000042">
    <property type="protein sequence ID" value="KRK91739.1"/>
    <property type="molecule type" value="Genomic_DNA"/>
</dbReference>
<dbReference type="Proteomes" id="UP000050828">
    <property type="component" value="Unassembled WGS sequence"/>
</dbReference>
<evidence type="ECO:0000256" key="1">
    <source>
        <dbReference type="ARBA" id="ARBA00007661"/>
    </source>
</evidence>
<accession>A0AAJ0LEA6</accession>
<dbReference type="Gene3D" id="3.90.770.10">
    <property type="entry name" value="3-hydroxy-3-methylglutaryl-coenzyme A Reductase, Chain A, domain 2"/>
    <property type="match status" value="2"/>
</dbReference>
<dbReference type="InterPro" id="IPR009023">
    <property type="entry name" value="HMG_CoA_Rdtase_NAD(P)-bd_sf"/>
</dbReference>
<dbReference type="InterPro" id="IPR009029">
    <property type="entry name" value="HMG_CoA_Rdtase_sub-bd_dom_sf"/>
</dbReference>
<keyword evidence="3" id="KW-0520">NAD</keyword>
<evidence type="ECO:0000256" key="2">
    <source>
        <dbReference type="ARBA" id="ARBA00023002"/>
    </source>
</evidence>
<organism evidence="4 5">
    <name type="scientific">Latilactobacillus curvatus JCM 1096 = DSM 20019</name>
    <dbReference type="NCBI Taxonomy" id="1293592"/>
    <lineage>
        <taxon>Bacteria</taxon>
        <taxon>Bacillati</taxon>
        <taxon>Bacillota</taxon>
        <taxon>Bacilli</taxon>
        <taxon>Lactobacillales</taxon>
        <taxon>Lactobacillaceae</taxon>
        <taxon>Latilactobacillus</taxon>
    </lineage>
</organism>
<evidence type="ECO:0000313" key="4">
    <source>
        <dbReference type="EMBL" id="KRK91739.1"/>
    </source>
</evidence>
<dbReference type="InterPro" id="IPR023074">
    <property type="entry name" value="HMG_CoA_Rdtase_cat_sf"/>
</dbReference>
<dbReference type="Pfam" id="PF00368">
    <property type="entry name" value="HMG-CoA_red"/>
    <property type="match status" value="1"/>
</dbReference>
<dbReference type="GO" id="GO:0004420">
    <property type="term" value="F:hydroxymethylglutaryl-CoA reductase (NADPH) activity"/>
    <property type="evidence" value="ECO:0007669"/>
    <property type="project" value="InterPro"/>
</dbReference>
<name>A0AAJ0LEA6_LATCU</name>
<dbReference type="NCBIfam" id="TIGR00532">
    <property type="entry name" value="HMG_CoA_R_NAD"/>
    <property type="match status" value="1"/>
</dbReference>
<sequence length="427" mass="45473">MRHGVMKKPKFYQLTKDERLATLVEQGHLSQTDADCLAAAEPLSDEIAGNMIENQIGQYQVPLGVVQDLLVNQQVYQVPFAIEEPSVIAAANNAAKMARANGGFVTEQLTRLMTGEVVLEKLVDLVAAKAWISGNNDHLFEVARAAHPSIVKRGGGLQKITPTIIDDRFLKLELQIDTKEAMGANIVNTICEAIAHAVQEQLGGNLLLSVLTNAAFESVVTASVTIDPATLTTATLAGETIAEKMIAASDFAKVDVARAATHNKGIMNGIDAVVLATGNDWRAIEAGVHSYAARKGAYQPLSSWEWTTDQQLRGRIELPLPVGMVGGSIGILPTVQINQRLLKVQNARELAGIIAAVGLAQNFAALKALVSDGIQKGHMALQAKSLAIAAGASETELTQLLPLLLKATHLNTATATELLAQLRAENK</sequence>
<dbReference type="SUPFAM" id="SSF55035">
    <property type="entry name" value="NAD-binding domain of HMG-CoA reductase"/>
    <property type="match status" value="1"/>
</dbReference>
<evidence type="ECO:0000256" key="3">
    <source>
        <dbReference type="RuleBase" id="RU361219"/>
    </source>
</evidence>
<dbReference type="GO" id="GO:0140643">
    <property type="term" value="F:hydroxymethylglutaryl-CoA reductase (NADH) activity"/>
    <property type="evidence" value="ECO:0007669"/>
    <property type="project" value="UniProtKB-EC"/>
</dbReference>
<dbReference type="EC" id="1.1.1.88" evidence="3"/>
<dbReference type="PANTHER" id="PTHR10572">
    <property type="entry name" value="3-HYDROXY-3-METHYLGLUTARYL-COENZYME A REDUCTASE"/>
    <property type="match status" value="1"/>
</dbReference>
<dbReference type="PRINTS" id="PR00071">
    <property type="entry name" value="HMGCOARDTASE"/>
</dbReference>
<dbReference type="CDD" id="cd00644">
    <property type="entry name" value="HMG-CoA_reductase_classII"/>
    <property type="match status" value="1"/>
</dbReference>
<dbReference type="InterPro" id="IPR004553">
    <property type="entry name" value="HMG_CoA_Rdtase_bac-typ"/>
</dbReference>
<comment type="catalytic activity">
    <reaction evidence="3">
        <text>(R)-mevalonate + 2 NAD(+) + CoA = (3S)-3-hydroxy-3-methylglutaryl-CoA + 2 NADH + 2 H(+)</text>
        <dbReference type="Rhea" id="RHEA:14833"/>
        <dbReference type="ChEBI" id="CHEBI:15378"/>
        <dbReference type="ChEBI" id="CHEBI:36464"/>
        <dbReference type="ChEBI" id="CHEBI:43074"/>
        <dbReference type="ChEBI" id="CHEBI:57287"/>
        <dbReference type="ChEBI" id="CHEBI:57540"/>
        <dbReference type="ChEBI" id="CHEBI:57945"/>
        <dbReference type="EC" id="1.1.1.88"/>
    </reaction>
</comment>
<dbReference type="PROSITE" id="PS50065">
    <property type="entry name" value="HMG_COA_REDUCTASE_4"/>
    <property type="match status" value="1"/>
</dbReference>
<evidence type="ECO:0000313" key="5">
    <source>
        <dbReference type="Proteomes" id="UP000050828"/>
    </source>
</evidence>